<accession>A0A2Z4FLL4</accession>
<gene>
    <name evidence="1" type="ORF">DN745_11185</name>
</gene>
<dbReference type="KEGG" id="bsed:DN745_11185"/>
<evidence type="ECO:0000313" key="1">
    <source>
        <dbReference type="EMBL" id="AWV89869.1"/>
    </source>
</evidence>
<evidence type="ECO:0000313" key="2">
    <source>
        <dbReference type="Proteomes" id="UP000249799"/>
    </source>
</evidence>
<dbReference type="Proteomes" id="UP000249799">
    <property type="component" value="Chromosome"/>
</dbReference>
<dbReference type="AlphaFoldDB" id="A0A2Z4FLL4"/>
<keyword evidence="2" id="KW-1185">Reference proteome</keyword>
<proteinExistence type="predicted"/>
<sequence>MMIMKSKGVLKIENVIRMSDGSFISLEEATRVIPDTLFEDTENKCEPLGIYKLIVNGNVFMDESFFDSIIDMWGYFINAVEDFLNGDPAEIGFFDQPITLKMIPDRNQSVKLVLDPCVEPVRAVLVSRDSFLKEFVRAGYEFFRIWVDYDKARSEESVSSYFERIKKIESVANKELRI</sequence>
<name>A0A2Z4FLL4_9DELT</name>
<reference evidence="1 2" key="1">
    <citation type="submission" date="2018-06" db="EMBL/GenBank/DDBJ databases">
        <title>Lujinxingia sediminis gen. nov. sp. nov., a new facultative anaerobic member of the class Deltaproteobacteria, and proposal of Lujinxingaceae fam. nov.</title>
        <authorList>
            <person name="Guo L.-Y."/>
            <person name="Li C.-M."/>
            <person name="Wang S."/>
            <person name="Du Z.-J."/>
        </authorList>
    </citation>
    <scope>NUCLEOTIDE SEQUENCE [LARGE SCALE GENOMIC DNA]</scope>
    <source>
        <strain evidence="1 2">FA350</strain>
    </source>
</reference>
<protein>
    <submittedName>
        <fullName evidence="1">Uncharacterized protein</fullName>
    </submittedName>
</protein>
<organism evidence="1 2">
    <name type="scientific">Bradymonas sediminis</name>
    <dbReference type="NCBI Taxonomy" id="1548548"/>
    <lineage>
        <taxon>Bacteria</taxon>
        <taxon>Deltaproteobacteria</taxon>
        <taxon>Bradymonadales</taxon>
        <taxon>Bradymonadaceae</taxon>
        <taxon>Bradymonas</taxon>
    </lineage>
</organism>
<dbReference type="OrthoDB" id="2088102at2"/>
<dbReference type="EMBL" id="CP030032">
    <property type="protein sequence ID" value="AWV89869.1"/>
    <property type="molecule type" value="Genomic_DNA"/>
</dbReference>